<dbReference type="PROSITE" id="PS00086">
    <property type="entry name" value="CYTOCHROME_P450"/>
    <property type="match status" value="1"/>
</dbReference>
<dbReference type="InterPro" id="IPR036396">
    <property type="entry name" value="Cyt_P450_sf"/>
</dbReference>
<dbReference type="SUPFAM" id="SSF48264">
    <property type="entry name" value="Cytochrome P450"/>
    <property type="match status" value="1"/>
</dbReference>
<keyword evidence="5" id="KW-0472">Membrane</keyword>
<keyword evidence="2 3" id="KW-0408">Iron</keyword>
<dbReference type="InterPro" id="IPR001128">
    <property type="entry name" value="Cyt_P450"/>
</dbReference>
<keyword evidence="1 3" id="KW-0479">Metal-binding</keyword>
<evidence type="ECO:0000256" key="4">
    <source>
        <dbReference type="RuleBase" id="RU000461"/>
    </source>
</evidence>
<feature type="binding site" description="axial binding residue" evidence="3">
    <location>
        <position position="497"/>
    </location>
    <ligand>
        <name>heme</name>
        <dbReference type="ChEBI" id="CHEBI:30413"/>
    </ligand>
    <ligandPart>
        <name>Fe</name>
        <dbReference type="ChEBI" id="CHEBI:18248"/>
    </ligandPart>
</feature>
<proteinExistence type="inferred from homology"/>
<gene>
    <name evidence="6" type="ORF">Glove_283g32</name>
</gene>
<dbReference type="Gene3D" id="1.10.630.10">
    <property type="entry name" value="Cytochrome P450"/>
    <property type="match status" value="1"/>
</dbReference>
<dbReference type="GO" id="GO:0020037">
    <property type="term" value="F:heme binding"/>
    <property type="evidence" value="ECO:0007669"/>
    <property type="project" value="InterPro"/>
</dbReference>
<protein>
    <recommendedName>
        <fullName evidence="8">Cytochrome P450</fullName>
    </recommendedName>
</protein>
<reference evidence="6 7" key="1">
    <citation type="submission" date="2018-08" db="EMBL/GenBank/DDBJ databases">
        <title>Genome and evolution of the arbuscular mycorrhizal fungus Diversispora epigaea (formerly Glomus versiforme) and its bacterial endosymbionts.</title>
        <authorList>
            <person name="Sun X."/>
            <person name="Fei Z."/>
            <person name="Harrison M."/>
        </authorList>
    </citation>
    <scope>NUCLEOTIDE SEQUENCE [LARGE SCALE GENOMIC DNA]</scope>
    <source>
        <strain evidence="6 7">IT104</strain>
    </source>
</reference>
<dbReference type="EMBL" id="PQFF01000259">
    <property type="protein sequence ID" value="RHZ69459.1"/>
    <property type="molecule type" value="Genomic_DNA"/>
</dbReference>
<dbReference type="InterPro" id="IPR017972">
    <property type="entry name" value="Cyt_P450_CS"/>
</dbReference>
<keyword evidence="4" id="KW-0560">Oxidoreductase</keyword>
<dbReference type="GO" id="GO:0016705">
    <property type="term" value="F:oxidoreductase activity, acting on paired donors, with incorporation or reduction of molecular oxygen"/>
    <property type="evidence" value="ECO:0007669"/>
    <property type="project" value="InterPro"/>
</dbReference>
<dbReference type="PRINTS" id="PR00463">
    <property type="entry name" value="EP450I"/>
</dbReference>
<dbReference type="OrthoDB" id="1470350at2759"/>
<keyword evidence="7" id="KW-1185">Reference proteome</keyword>
<dbReference type="Pfam" id="PF00067">
    <property type="entry name" value="p450"/>
    <property type="match status" value="1"/>
</dbReference>
<dbReference type="PRINTS" id="PR00385">
    <property type="entry name" value="P450"/>
</dbReference>
<dbReference type="PANTHER" id="PTHR24301:SF2">
    <property type="entry name" value="THROMBOXANE-A SYNTHASE"/>
    <property type="match status" value="1"/>
</dbReference>
<dbReference type="GO" id="GO:0004497">
    <property type="term" value="F:monooxygenase activity"/>
    <property type="evidence" value="ECO:0007669"/>
    <property type="project" value="UniProtKB-KW"/>
</dbReference>
<feature type="transmembrane region" description="Helical" evidence="5">
    <location>
        <begin position="12"/>
        <end position="33"/>
    </location>
</feature>
<name>A0A397I1H1_9GLOM</name>
<evidence type="ECO:0000256" key="1">
    <source>
        <dbReference type="ARBA" id="ARBA00022723"/>
    </source>
</evidence>
<dbReference type="Proteomes" id="UP000266861">
    <property type="component" value="Unassembled WGS sequence"/>
</dbReference>
<evidence type="ECO:0008006" key="8">
    <source>
        <dbReference type="Google" id="ProtNLM"/>
    </source>
</evidence>
<evidence type="ECO:0000256" key="5">
    <source>
        <dbReference type="SAM" id="Phobius"/>
    </source>
</evidence>
<keyword evidence="5" id="KW-1133">Transmembrane helix</keyword>
<evidence type="ECO:0000313" key="7">
    <source>
        <dbReference type="Proteomes" id="UP000266861"/>
    </source>
</evidence>
<evidence type="ECO:0000256" key="3">
    <source>
        <dbReference type="PIRSR" id="PIRSR602401-1"/>
    </source>
</evidence>
<dbReference type="InterPro" id="IPR002401">
    <property type="entry name" value="Cyt_P450_E_grp-I"/>
</dbReference>
<comment type="similarity">
    <text evidence="4">Belongs to the cytochrome P450 family.</text>
</comment>
<keyword evidence="4" id="KW-0503">Monooxygenase</keyword>
<dbReference type="PANTHER" id="PTHR24301">
    <property type="entry name" value="THROMBOXANE-A SYNTHASE"/>
    <property type="match status" value="1"/>
</dbReference>
<evidence type="ECO:0000313" key="6">
    <source>
        <dbReference type="EMBL" id="RHZ69459.1"/>
    </source>
</evidence>
<sequence length="549" mass="64340">MISFMENYNSFNLFNIVDILIIGLLTYVLIFYIQYFTRNKRLPGPIPIPIIGNIEAYRVDFMKTAEKMQLKYGDFWEIWQGSDRHVWISRADLATKLLNPSFHNNNYSFRTAENKGLELMGLTSKGIIYNLNLEGWITDRKYINQIFMSPKFLRQSVQITSELFSEMEKYWINLGLGIELNLANWMMRFMTDFTFIATTNKKIYALLNYYNTFPNSKNDDDDGDGDDEVINNSTAILQESEKMVKAIRTHFMAAIFFKDTAKYLRILYPPYRAKSKKLLSEVGWLNERVKELVEERKKEIEEIYKDNTNTLSEKELRADMLTMMLTLNISHDTTTTTKDAEPMSEDEIQEIVYEIIGGGIDTTSNSFCYLIYYIEHYPEVKEKMMKEIELLFGKDINRPITYEELNKSSYCDSIIKEVSRLMTTVPVLFRINSKADEIDGHKFEPSTIFKINVKEIQMNKAHWKDPEKFNPDRFMGSNAESIQRNSFLPFGGGSRICPGKQLAMLQMKQLMMLFYRKYDVELVDKNAPIKYVSSVVNHCEELMFRIKLK</sequence>
<evidence type="ECO:0000256" key="2">
    <source>
        <dbReference type="ARBA" id="ARBA00023004"/>
    </source>
</evidence>
<comment type="caution">
    <text evidence="6">The sequence shown here is derived from an EMBL/GenBank/DDBJ whole genome shotgun (WGS) entry which is preliminary data.</text>
</comment>
<organism evidence="6 7">
    <name type="scientific">Diversispora epigaea</name>
    <dbReference type="NCBI Taxonomy" id="1348612"/>
    <lineage>
        <taxon>Eukaryota</taxon>
        <taxon>Fungi</taxon>
        <taxon>Fungi incertae sedis</taxon>
        <taxon>Mucoromycota</taxon>
        <taxon>Glomeromycotina</taxon>
        <taxon>Glomeromycetes</taxon>
        <taxon>Diversisporales</taxon>
        <taxon>Diversisporaceae</taxon>
        <taxon>Diversispora</taxon>
    </lineage>
</organism>
<keyword evidence="5" id="KW-0812">Transmembrane</keyword>
<dbReference type="STRING" id="1348612.A0A397I1H1"/>
<dbReference type="GO" id="GO:0005506">
    <property type="term" value="F:iron ion binding"/>
    <property type="evidence" value="ECO:0007669"/>
    <property type="project" value="InterPro"/>
</dbReference>
<keyword evidence="3 4" id="KW-0349">Heme</keyword>
<accession>A0A397I1H1</accession>
<comment type="cofactor">
    <cofactor evidence="3">
        <name>heme</name>
        <dbReference type="ChEBI" id="CHEBI:30413"/>
    </cofactor>
</comment>
<dbReference type="AlphaFoldDB" id="A0A397I1H1"/>